<feature type="transmembrane region" description="Helical" evidence="2">
    <location>
        <begin position="12"/>
        <end position="34"/>
    </location>
</feature>
<dbReference type="PANTHER" id="PTHR34700:SF4">
    <property type="entry name" value="PHAGE-LIKE ELEMENT PBSX PROTEIN XKDP"/>
    <property type="match status" value="1"/>
</dbReference>
<evidence type="ECO:0000313" key="4">
    <source>
        <dbReference type="EMBL" id="SDG04381.1"/>
    </source>
</evidence>
<evidence type="ECO:0000259" key="3">
    <source>
        <dbReference type="PROSITE" id="PS51782"/>
    </source>
</evidence>
<dbReference type="EMBL" id="FNBT01000010">
    <property type="protein sequence ID" value="SDG04381.1"/>
    <property type="molecule type" value="Genomic_DNA"/>
</dbReference>
<sequence>MTNSLRTSDFRVRSLAILVLVSAVAGVPTALWRLGGTYLPDELPSWAQTTAALSGPDTGAVFLGLLVIIGWAAWAVFALSVAVELAAQIGGIPPIRLPGMGSPQQLAGLLVAAVVGIGGAPLLAAPAHAGPPVVAEQPFPELPSVPEPVHETSPTAPAATGPTYTVQRRDTLGRIAARYLGDWTRFEEILDLNRGRLQPDRGMLTDPGLIRPGWVLALPPDATLREARSTASELMVQPGDTLADIAEQHGLSSWKPIFDVNAGELLPGGGRFTDPDLIRPGQLLDVPAEGPSAPAPLPPVDPEPPGEEGSPSAPRPEGPPTAPADPSPVPSPASPESPSQEAEESAADGDDADEDQSPSELAAVLAGSGALLAAGLGTAWLAHRRQRLRRRRPGRRLAPLPRELSDTQMAVTSAASSGQADYVALDRALRELAVLISGDPEGQLPDIVAARLDNNRLELRLYVPADQPPPSPWTSDDTGHWWSRQLHADAGVHGGTARGRLAPFPTLVTIGSARGWRWLLDLERVRELYISGPADRLEDFARHLAAELAVNNWSDLLTVTTVGFGEELVDLAPDRVHSVADLADSRLEDDLREATGRRPEDVLNARLRAVAGDGWMPHIVLVPHPPKAAGEQDGLTAALRDRRERGTLAAVLGTDSTQGTGGWALTLTVDGSLLVPALDLQVLAPQLTAQQARDIATLLAFERDTDDEPMPAAEGDRTWQAHTDAAGALRSDAGVGRSTEPQETSSPPRPRQQRPQAVEPTHATLPHVAGASTFTGTVVRTEGVVTVDRAVAAGLRKRIEDDLEQLDRDLADWWDPGCRRPRLTLFGPVTLRAHGDEAAVIKSGLRRRYEEVVAYLATRPHGATVEEAATALQPARGGKTDPVSSRAYVHRITAGARAWLGTDPSTGHKHLSSGHRGRYTLTNVMVDADLFRELRARASVRGDDGMPDLLSALELVSGPPFAQRPTGYEWLGGLELTLTAAICDVAHLVVTTALADDDLDAARTAVATALLVAPDDENVLLDAMWVAYREGNRAEAETYVARIVDVHDGDDEMDLPMSTAETINRARRHYLGRAS</sequence>
<dbReference type="SUPFAM" id="SSF48452">
    <property type="entry name" value="TPR-like"/>
    <property type="match status" value="1"/>
</dbReference>
<dbReference type="PROSITE" id="PS51782">
    <property type="entry name" value="LYSM"/>
    <property type="match status" value="2"/>
</dbReference>
<accession>A0A1G7R0T2</accession>
<dbReference type="InterPro" id="IPR011990">
    <property type="entry name" value="TPR-like_helical_dom_sf"/>
</dbReference>
<feature type="compositionally biased region" description="Pro residues" evidence="1">
    <location>
        <begin position="293"/>
        <end position="303"/>
    </location>
</feature>
<dbReference type="Proteomes" id="UP000199406">
    <property type="component" value="Unassembled WGS sequence"/>
</dbReference>
<feature type="region of interest" description="Disordered" evidence="1">
    <location>
        <begin position="391"/>
        <end position="417"/>
    </location>
</feature>
<proteinExistence type="predicted"/>
<evidence type="ECO:0000256" key="1">
    <source>
        <dbReference type="SAM" id="MobiDB-lite"/>
    </source>
</evidence>
<feature type="domain" description="LysM" evidence="3">
    <location>
        <begin position="232"/>
        <end position="286"/>
    </location>
</feature>
<dbReference type="AlphaFoldDB" id="A0A1G7R0T2"/>
<protein>
    <submittedName>
        <fullName evidence="4">LysM domain-containing protein</fullName>
    </submittedName>
</protein>
<dbReference type="SMART" id="SM01043">
    <property type="entry name" value="BTAD"/>
    <property type="match status" value="1"/>
</dbReference>
<organism evidence="4 5">
    <name type="scientific">Blastococcus aurantiacus</name>
    <dbReference type="NCBI Taxonomy" id="1550231"/>
    <lineage>
        <taxon>Bacteria</taxon>
        <taxon>Bacillati</taxon>
        <taxon>Actinomycetota</taxon>
        <taxon>Actinomycetes</taxon>
        <taxon>Geodermatophilales</taxon>
        <taxon>Geodermatophilaceae</taxon>
        <taxon>Blastococcus</taxon>
    </lineage>
</organism>
<keyword evidence="2" id="KW-0472">Membrane</keyword>
<keyword evidence="2" id="KW-1133">Transmembrane helix</keyword>
<dbReference type="Gene3D" id="1.25.40.10">
    <property type="entry name" value="Tetratricopeptide repeat domain"/>
    <property type="match status" value="1"/>
</dbReference>
<dbReference type="OrthoDB" id="8444614at2"/>
<dbReference type="InterPro" id="IPR005158">
    <property type="entry name" value="BTAD"/>
</dbReference>
<feature type="compositionally biased region" description="Low complexity" evidence="1">
    <location>
        <begin position="737"/>
        <end position="746"/>
    </location>
</feature>
<feature type="compositionally biased region" description="Polar residues" evidence="1">
    <location>
        <begin position="406"/>
        <end position="417"/>
    </location>
</feature>
<reference evidence="5" key="1">
    <citation type="submission" date="2016-10" db="EMBL/GenBank/DDBJ databases">
        <authorList>
            <person name="Varghese N."/>
            <person name="Submissions S."/>
        </authorList>
    </citation>
    <scope>NUCLEOTIDE SEQUENCE [LARGE SCALE GENOMIC DNA]</scope>
    <source>
        <strain evidence="5">DSM 44268</strain>
    </source>
</reference>
<keyword evidence="5" id="KW-1185">Reference proteome</keyword>
<dbReference type="CDD" id="cd00118">
    <property type="entry name" value="LysM"/>
    <property type="match status" value="2"/>
</dbReference>
<feature type="region of interest" description="Disordered" evidence="1">
    <location>
        <begin position="271"/>
        <end position="359"/>
    </location>
</feature>
<keyword evidence="2" id="KW-0812">Transmembrane</keyword>
<feature type="region of interest" description="Disordered" evidence="1">
    <location>
        <begin position="730"/>
        <end position="769"/>
    </location>
</feature>
<dbReference type="Gene3D" id="3.10.350.10">
    <property type="entry name" value="LysM domain"/>
    <property type="match status" value="2"/>
</dbReference>
<evidence type="ECO:0000313" key="5">
    <source>
        <dbReference type="Proteomes" id="UP000199406"/>
    </source>
</evidence>
<evidence type="ECO:0000256" key="2">
    <source>
        <dbReference type="SAM" id="Phobius"/>
    </source>
</evidence>
<dbReference type="PANTHER" id="PTHR34700">
    <property type="entry name" value="POTASSIUM BINDING PROTEIN KBP"/>
    <property type="match status" value="1"/>
</dbReference>
<feature type="compositionally biased region" description="Acidic residues" evidence="1">
    <location>
        <begin position="341"/>
        <end position="357"/>
    </location>
</feature>
<dbReference type="RefSeq" id="WP_091771039.1">
    <property type="nucleotide sequence ID" value="NZ_FNBT01000010.1"/>
</dbReference>
<feature type="domain" description="LysM" evidence="3">
    <location>
        <begin position="162"/>
        <end position="218"/>
    </location>
</feature>
<name>A0A1G7R0T2_9ACTN</name>
<dbReference type="Pfam" id="PF01476">
    <property type="entry name" value="LysM"/>
    <property type="match status" value="2"/>
</dbReference>
<dbReference type="InterPro" id="IPR052196">
    <property type="entry name" value="Bact_Kbp"/>
</dbReference>
<dbReference type="InterPro" id="IPR018392">
    <property type="entry name" value="LysM"/>
</dbReference>
<feature type="transmembrane region" description="Helical" evidence="2">
    <location>
        <begin position="60"/>
        <end position="85"/>
    </location>
</feature>
<feature type="transmembrane region" description="Helical" evidence="2">
    <location>
        <begin position="106"/>
        <end position="124"/>
    </location>
</feature>
<dbReference type="InterPro" id="IPR036779">
    <property type="entry name" value="LysM_dom_sf"/>
</dbReference>
<gene>
    <name evidence="4" type="ORF">SAMN05660662_0118</name>
</gene>
<dbReference type="SMART" id="SM00257">
    <property type="entry name" value="LysM"/>
    <property type="match status" value="2"/>
</dbReference>
<feature type="compositionally biased region" description="Pro residues" evidence="1">
    <location>
        <begin position="313"/>
        <end position="335"/>
    </location>
</feature>
<dbReference type="STRING" id="1550231.SAMN05660662_0118"/>